<dbReference type="InterPro" id="IPR041489">
    <property type="entry name" value="PDZ_6"/>
</dbReference>
<dbReference type="InterPro" id="IPR001478">
    <property type="entry name" value="PDZ"/>
</dbReference>
<dbReference type="SMART" id="SM00228">
    <property type="entry name" value="PDZ"/>
    <property type="match status" value="2"/>
</dbReference>
<dbReference type="Gene3D" id="2.30.42.10">
    <property type="match status" value="2"/>
</dbReference>
<dbReference type="CDD" id="cd23081">
    <property type="entry name" value="cpPDZ_EcRseP-like"/>
    <property type="match status" value="1"/>
</dbReference>
<dbReference type="AlphaFoldDB" id="A0A4Q0I673"/>
<keyword evidence="5 11" id="KW-0812">Transmembrane</keyword>
<comment type="subcellular location">
    <subcellularLocation>
        <location evidence="2">Membrane</location>
        <topology evidence="2">Multi-pass membrane protein</topology>
    </subcellularLocation>
</comment>
<evidence type="ECO:0000256" key="3">
    <source>
        <dbReference type="ARBA" id="ARBA00007931"/>
    </source>
</evidence>
<feature type="transmembrane region" description="Helical" evidence="11">
    <location>
        <begin position="395"/>
        <end position="414"/>
    </location>
</feature>
<evidence type="ECO:0000256" key="10">
    <source>
        <dbReference type="ARBA" id="ARBA00023136"/>
    </source>
</evidence>
<gene>
    <name evidence="13" type="primary">rseP</name>
    <name evidence="13" type="ORF">EFD62_05785</name>
</gene>
<dbReference type="OrthoDB" id="9782003at2"/>
<dbReference type="NCBIfam" id="TIGR00054">
    <property type="entry name" value="RIP metalloprotease RseP"/>
    <property type="match status" value="1"/>
</dbReference>
<evidence type="ECO:0000256" key="7">
    <source>
        <dbReference type="ARBA" id="ARBA00022833"/>
    </source>
</evidence>
<accession>A0A4Q0I673</accession>
<evidence type="ECO:0000256" key="5">
    <source>
        <dbReference type="ARBA" id="ARBA00022692"/>
    </source>
</evidence>
<proteinExistence type="inferred from homology"/>
<feature type="transmembrane region" description="Helical" evidence="11">
    <location>
        <begin position="6"/>
        <end position="25"/>
    </location>
</feature>
<dbReference type="InterPro" id="IPR004387">
    <property type="entry name" value="Pept_M50_Zn"/>
</dbReference>
<dbReference type="Proteomes" id="UP000289166">
    <property type="component" value="Unassembled WGS sequence"/>
</dbReference>
<evidence type="ECO:0000313" key="14">
    <source>
        <dbReference type="Proteomes" id="UP000289166"/>
    </source>
</evidence>
<dbReference type="SUPFAM" id="SSF50156">
    <property type="entry name" value="PDZ domain-like"/>
    <property type="match status" value="2"/>
</dbReference>
<dbReference type="InterPro" id="IPR036034">
    <property type="entry name" value="PDZ_sf"/>
</dbReference>
<keyword evidence="4 13" id="KW-0645">Protease</keyword>
<dbReference type="RefSeq" id="WP_069193493.1">
    <property type="nucleotide sequence ID" value="NZ_RLII01000004.1"/>
</dbReference>
<evidence type="ECO:0000256" key="1">
    <source>
        <dbReference type="ARBA" id="ARBA00001947"/>
    </source>
</evidence>
<dbReference type="GO" id="GO:0016020">
    <property type="term" value="C:membrane"/>
    <property type="evidence" value="ECO:0007669"/>
    <property type="project" value="UniProtKB-SubCell"/>
</dbReference>
<keyword evidence="6 11" id="KW-0378">Hydrolase</keyword>
<keyword evidence="11" id="KW-0479">Metal-binding</keyword>
<keyword evidence="14" id="KW-1185">Reference proteome</keyword>
<keyword evidence="7 11" id="KW-0862">Zinc</keyword>
<keyword evidence="10 11" id="KW-0472">Membrane</keyword>
<evidence type="ECO:0000256" key="11">
    <source>
        <dbReference type="RuleBase" id="RU362031"/>
    </source>
</evidence>
<evidence type="ECO:0000256" key="9">
    <source>
        <dbReference type="ARBA" id="ARBA00023049"/>
    </source>
</evidence>
<feature type="domain" description="PDZ" evidence="12">
    <location>
        <begin position="102"/>
        <end position="174"/>
    </location>
</feature>
<dbReference type="Pfam" id="PF02163">
    <property type="entry name" value="Peptidase_M50"/>
    <property type="match status" value="1"/>
</dbReference>
<protein>
    <recommendedName>
        <fullName evidence="11">Zinc metalloprotease</fullName>
        <ecNumber evidence="11">3.4.24.-</ecNumber>
    </recommendedName>
</protein>
<organism evidence="13 14">
    <name type="scientific">Acetivibrio mesophilus</name>
    <dbReference type="NCBI Taxonomy" id="2487273"/>
    <lineage>
        <taxon>Bacteria</taxon>
        <taxon>Bacillati</taxon>
        <taxon>Bacillota</taxon>
        <taxon>Clostridia</taxon>
        <taxon>Eubacteriales</taxon>
        <taxon>Oscillospiraceae</taxon>
        <taxon>Acetivibrio</taxon>
    </lineage>
</organism>
<feature type="transmembrane region" description="Helical" evidence="11">
    <location>
        <begin position="345"/>
        <end position="366"/>
    </location>
</feature>
<dbReference type="GO" id="GO:0006508">
    <property type="term" value="P:proteolysis"/>
    <property type="evidence" value="ECO:0007669"/>
    <property type="project" value="UniProtKB-KW"/>
</dbReference>
<evidence type="ECO:0000256" key="4">
    <source>
        <dbReference type="ARBA" id="ARBA00022670"/>
    </source>
</evidence>
<comment type="caution">
    <text evidence="13">The sequence shown here is derived from an EMBL/GenBank/DDBJ whole genome shotgun (WGS) entry which is preliminary data.</text>
</comment>
<dbReference type="EC" id="3.4.24.-" evidence="11"/>
<dbReference type="PANTHER" id="PTHR42837:SF2">
    <property type="entry name" value="MEMBRANE METALLOPROTEASE ARASP2, CHLOROPLASTIC-RELATED"/>
    <property type="match status" value="1"/>
</dbReference>
<dbReference type="PANTHER" id="PTHR42837">
    <property type="entry name" value="REGULATOR OF SIGMA-E PROTEASE RSEP"/>
    <property type="match status" value="1"/>
</dbReference>
<evidence type="ECO:0000256" key="8">
    <source>
        <dbReference type="ARBA" id="ARBA00022989"/>
    </source>
</evidence>
<dbReference type="GO" id="GO:0004222">
    <property type="term" value="F:metalloendopeptidase activity"/>
    <property type="evidence" value="ECO:0007669"/>
    <property type="project" value="InterPro"/>
</dbReference>
<evidence type="ECO:0000313" key="13">
    <source>
        <dbReference type="EMBL" id="RXE59820.1"/>
    </source>
</evidence>
<evidence type="ECO:0000259" key="12">
    <source>
        <dbReference type="SMART" id="SM00228"/>
    </source>
</evidence>
<reference evidence="14" key="1">
    <citation type="submission" date="2018-11" db="EMBL/GenBank/DDBJ databases">
        <title>Genome sequencing of a novel mesophilic and cellulolytic organism within the genus Hungateiclostridium.</title>
        <authorList>
            <person name="Rettenmaier R."/>
            <person name="Liebl W."/>
            <person name="Zverlov V."/>
        </authorList>
    </citation>
    <scope>NUCLEOTIDE SEQUENCE [LARGE SCALE GENOMIC DNA]</scope>
    <source>
        <strain evidence="14">N2K1</strain>
    </source>
</reference>
<dbReference type="GO" id="GO:0046872">
    <property type="term" value="F:metal ion binding"/>
    <property type="evidence" value="ECO:0007669"/>
    <property type="project" value="UniProtKB-KW"/>
</dbReference>
<keyword evidence="8 11" id="KW-1133">Transmembrane helix</keyword>
<comment type="similarity">
    <text evidence="3 11">Belongs to the peptidase M50B family.</text>
</comment>
<feature type="domain" description="PDZ" evidence="12">
    <location>
        <begin position="189"/>
        <end position="258"/>
    </location>
</feature>
<dbReference type="EMBL" id="RLII01000004">
    <property type="protein sequence ID" value="RXE59820.1"/>
    <property type="molecule type" value="Genomic_DNA"/>
</dbReference>
<evidence type="ECO:0000256" key="2">
    <source>
        <dbReference type="ARBA" id="ARBA00004141"/>
    </source>
</evidence>
<evidence type="ECO:0000256" key="6">
    <source>
        <dbReference type="ARBA" id="ARBA00022801"/>
    </source>
</evidence>
<name>A0A4Q0I673_9FIRM</name>
<keyword evidence="9 11" id="KW-0482">Metalloprotease</keyword>
<dbReference type="CDD" id="cd06163">
    <property type="entry name" value="S2P-M50_PDZ_RseP-like"/>
    <property type="match status" value="1"/>
</dbReference>
<dbReference type="InterPro" id="IPR008915">
    <property type="entry name" value="Peptidase_M50"/>
</dbReference>
<sequence length="423" mass="46818">MRFLLVILAFDFIIIIHELGHFIVAKLSDIKVEEFSLFVGPKLFSIKRGETAYTLRLFPILAYVKMEGEEEESDSERAFNNKPAWVRAAVIAAGPLANLISAFLIISIVYFTTGYTTRTVGNVQEGSAAYNAGIMEGDTIVSYDGKRIYDPLEVIQFLYISKGKGAEIEFFRNGTKIEKSIQPTIERVYQLGYYPESEANSNVIAELVSGGALEKVGAQPGDRIEKLNDVEVDNIDEIKNFLKENGEQPIRVTILRDGKNEIFNVVPKFVENYYLGIAFSREEGGNILGGMKNGALFTYSNIRMVPYSLYWLVTGQVSINQMTGPVGIVSTMNDVAQQSETFGDAFLNILLWTALISAAIGATNLVPFPALDGSKLLILAIEAVSRRKIPVEKEAIITSIGFVILIGLSIFVMANDIMRFVIK</sequence>
<feature type="transmembrane region" description="Helical" evidence="11">
    <location>
        <begin position="85"/>
        <end position="111"/>
    </location>
</feature>
<dbReference type="Pfam" id="PF17820">
    <property type="entry name" value="PDZ_6"/>
    <property type="match status" value="2"/>
</dbReference>
<comment type="cofactor">
    <cofactor evidence="1 11">
        <name>Zn(2+)</name>
        <dbReference type="ChEBI" id="CHEBI:29105"/>
    </cofactor>
</comment>